<dbReference type="InterPro" id="IPR001365">
    <property type="entry name" value="A_deaminase_dom"/>
</dbReference>
<evidence type="ECO:0000313" key="7">
    <source>
        <dbReference type="Proteomes" id="UP000434172"/>
    </source>
</evidence>
<dbReference type="SUPFAM" id="SSF51556">
    <property type="entry name" value="Metallo-dependent hydrolases"/>
    <property type="match status" value="1"/>
</dbReference>
<sequence>MGSLCSNIEKDDAPGEKDAQGRRNSTTLTRHSSKRLQKKLSNHRRRHQSALTPDILPSHQADMRMAQEMIDAHDRVIDGTGNGHVGHGQKGRRTTVLDQQPRPRTRAASSAAAAEMNVDEYMRQRNEIQRREATLSFDFKATVQASLKERDANAIIQKLKADDQRDTYDAADARLGWGGQKHPRFPADHFLSNLDQIKKTKLFEVACAMPKGAHLHIHFNACLEPSVLLDYAKDMDRMFISSDISLAPPAEDEEDDGAKDDDALDRCKIQFSIIAPSKEKLGDIFSPEYDCPDSKNRLWYKYSQFLSEFPRLHGRDAQKWLESKVVFHEEEAHGYLQTVQGAWDKFNTRTQMMKGLFNYETAYRKYTKALLEDFVRDKIQYAEIRPNFMAANNLWTDDGTEQIDNEGIMKLIIDEYRKFQAGNDKYFGGMKIIYCTPRSLSNTLVKAALAECLKFKKMWPEWVAGFDLVGEESKGRPLKDFIPEFLEFKKNCGDIDIPFLFHCGETLDIGNDTDGNIVDALLLGSKRIGHGFSLARHPYIMEHMKKRGVCLEVCPISNEELGLTPRISGHAMYNLLANNVHCTLNSDNGTIFRSSLSHDFYQAMVGKTDMTLHGWRQLIEWSLEHSCMDKHERAAVTEEWKKLWDAFLDWIITTHGSDAADPKEEKLKASA</sequence>
<dbReference type="OrthoDB" id="7202371at2759"/>
<evidence type="ECO:0000256" key="1">
    <source>
        <dbReference type="ARBA" id="ARBA00001947"/>
    </source>
</evidence>
<comment type="cofactor">
    <cofactor evidence="1">
        <name>Zn(2+)</name>
        <dbReference type="ChEBI" id="CHEBI:29105"/>
    </cofactor>
</comment>
<dbReference type="GO" id="GO:0046872">
    <property type="term" value="F:metal ion binding"/>
    <property type="evidence" value="ECO:0007669"/>
    <property type="project" value="UniProtKB-KW"/>
</dbReference>
<keyword evidence="2" id="KW-0479">Metal-binding</keyword>
<feature type="domain" description="Adenosine deaminase" evidence="5">
    <location>
        <begin position="338"/>
        <end position="639"/>
    </location>
</feature>
<dbReference type="GO" id="GO:0046103">
    <property type="term" value="P:inosine biosynthetic process"/>
    <property type="evidence" value="ECO:0007669"/>
    <property type="project" value="TreeGrafter"/>
</dbReference>
<organism evidence="6 7">
    <name type="scientific">Colletotrichum asianum</name>
    <dbReference type="NCBI Taxonomy" id="702518"/>
    <lineage>
        <taxon>Eukaryota</taxon>
        <taxon>Fungi</taxon>
        <taxon>Dikarya</taxon>
        <taxon>Ascomycota</taxon>
        <taxon>Pezizomycotina</taxon>
        <taxon>Sordariomycetes</taxon>
        <taxon>Hypocreomycetidae</taxon>
        <taxon>Glomerellales</taxon>
        <taxon>Glomerellaceae</taxon>
        <taxon>Colletotrichum</taxon>
        <taxon>Colletotrichum gloeosporioides species complex</taxon>
    </lineage>
</organism>
<gene>
    <name evidence="6" type="ORF">GQ607_011082</name>
</gene>
<feature type="compositionally biased region" description="Basic residues" evidence="4">
    <location>
        <begin position="31"/>
        <end position="48"/>
    </location>
</feature>
<evidence type="ECO:0000256" key="3">
    <source>
        <dbReference type="ARBA" id="ARBA00022801"/>
    </source>
</evidence>
<feature type="compositionally biased region" description="Basic and acidic residues" evidence="4">
    <location>
        <begin position="8"/>
        <end position="21"/>
    </location>
</feature>
<dbReference type="GO" id="GO:0006154">
    <property type="term" value="P:adenosine catabolic process"/>
    <property type="evidence" value="ECO:0007669"/>
    <property type="project" value="TreeGrafter"/>
</dbReference>
<reference evidence="6 7" key="1">
    <citation type="submission" date="2019-12" db="EMBL/GenBank/DDBJ databases">
        <title>A genome sequence resource for the geographically widespread anthracnose pathogen Colletotrichum asianum.</title>
        <authorList>
            <person name="Meng Y."/>
        </authorList>
    </citation>
    <scope>NUCLEOTIDE SEQUENCE [LARGE SCALE GENOMIC DNA]</scope>
    <source>
        <strain evidence="6 7">ICMP 18580</strain>
    </source>
</reference>
<dbReference type="InterPro" id="IPR032466">
    <property type="entry name" value="Metal_Hydrolase"/>
</dbReference>
<proteinExistence type="predicted"/>
<dbReference type="Proteomes" id="UP000434172">
    <property type="component" value="Unassembled WGS sequence"/>
</dbReference>
<evidence type="ECO:0000256" key="2">
    <source>
        <dbReference type="ARBA" id="ARBA00022723"/>
    </source>
</evidence>
<dbReference type="PANTHER" id="PTHR11409">
    <property type="entry name" value="ADENOSINE DEAMINASE"/>
    <property type="match status" value="1"/>
</dbReference>
<feature type="region of interest" description="Disordered" evidence="4">
    <location>
        <begin position="81"/>
        <end position="110"/>
    </location>
</feature>
<evidence type="ECO:0000259" key="5">
    <source>
        <dbReference type="Pfam" id="PF00962"/>
    </source>
</evidence>
<dbReference type="Pfam" id="PF00962">
    <property type="entry name" value="A_deaminase"/>
    <property type="match status" value="1"/>
</dbReference>
<evidence type="ECO:0000256" key="4">
    <source>
        <dbReference type="SAM" id="MobiDB-lite"/>
    </source>
</evidence>
<comment type="caution">
    <text evidence="6">The sequence shown here is derived from an EMBL/GenBank/DDBJ whole genome shotgun (WGS) entry which is preliminary data.</text>
</comment>
<keyword evidence="7" id="KW-1185">Reference proteome</keyword>
<dbReference type="PANTHER" id="PTHR11409:SF37">
    <property type="entry name" value="ADENOSINE DEAMINASE DOMAIN-CONTAINING PROTEIN"/>
    <property type="match status" value="1"/>
</dbReference>
<dbReference type="EMBL" id="WOWK01000068">
    <property type="protein sequence ID" value="KAF0321751.1"/>
    <property type="molecule type" value="Genomic_DNA"/>
</dbReference>
<evidence type="ECO:0000313" key="6">
    <source>
        <dbReference type="EMBL" id="KAF0321751.1"/>
    </source>
</evidence>
<dbReference type="Gene3D" id="3.20.20.140">
    <property type="entry name" value="Metal-dependent hydrolases"/>
    <property type="match status" value="1"/>
</dbReference>
<dbReference type="InterPro" id="IPR006330">
    <property type="entry name" value="Ado/ade_deaminase"/>
</dbReference>
<dbReference type="GO" id="GO:0004000">
    <property type="term" value="F:adenosine deaminase activity"/>
    <property type="evidence" value="ECO:0007669"/>
    <property type="project" value="TreeGrafter"/>
</dbReference>
<dbReference type="AlphaFoldDB" id="A0A8H3W3J9"/>
<protein>
    <recommendedName>
        <fullName evidence="5">Adenosine deaminase domain-containing protein</fullName>
    </recommendedName>
</protein>
<keyword evidence="3" id="KW-0378">Hydrolase</keyword>
<name>A0A8H3W3J9_9PEZI</name>
<feature type="region of interest" description="Disordered" evidence="4">
    <location>
        <begin position="1"/>
        <end position="59"/>
    </location>
</feature>
<accession>A0A8H3W3J9</accession>